<dbReference type="PANTHER" id="PTHR41775:SF1">
    <property type="entry name" value="PEPTIDASE M6-LIKE DOMAIN-CONTAINING PROTEIN"/>
    <property type="match status" value="1"/>
</dbReference>
<keyword evidence="1" id="KW-0812">Transmembrane</keyword>
<gene>
    <name evidence="2" type="ORF">ACFQ0E_17565</name>
</gene>
<evidence type="ECO:0000313" key="2">
    <source>
        <dbReference type="EMBL" id="MFD0727405.1"/>
    </source>
</evidence>
<feature type="transmembrane region" description="Helical" evidence="1">
    <location>
        <begin position="42"/>
        <end position="61"/>
    </location>
</feature>
<dbReference type="SUPFAM" id="SSF55486">
    <property type="entry name" value="Metalloproteases ('zincins'), catalytic domain"/>
    <property type="match status" value="1"/>
</dbReference>
<dbReference type="Proteomes" id="UP001597110">
    <property type="component" value="Unassembled WGS sequence"/>
</dbReference>
<evidence type="ECO:0000313" key="3">
    <source>
        <dbReference type="Proteomes" id="UP001597110"/>
    </source>
</evidence>
<dbReference type="EMBL" id="JBHTIF010000005">
    <property type="protein sequence ID" value="MFD0727405.1"/>
    <property type="molecule type" value="Genomic_DNA"/>
</dbReference>
<evidence type="ECO:0008006" key="4">
    <source>
        <dbReference type="Google" id="ProtNLM"/>
    </source>
</evidence>
<name>A0ABW2YG63_9GAMM</name>
<dbReference type="InterPro" id="IPR024079">
    <property type="entry name" value="MetalloPept_cat_dom_sf"/>
</dbReference>
<organism evidence="2 3">
    <name type="scientific">Lysobacter brunescens</name>
    <dbReference type="NCBI Taxonomy" id="262323"/>
    <lineage>
        <taxon>Bacteria</taxon>
        <taxon>Pseudomonadati</taxon>
        <taxon>Pseudomonadota</taxon>
        <taxon>Gammaproteobacteria</taxon>
        <taxon>Lysobacterales</taxon>
        <taxon>Lysobacteraceae</taxon>
        <taxon>Lysobacter</taxon>
    </lineage>
</organism>
<protein>
    <recommendedName>
        <fullName evidence="4">M6 family metalloprotease domain-containing protein</fullName>
    </recommendedName>
</protein>
<dbReference type="PANTHER" id="PTHR41775">
    <property type="entry name" value="SECRETED PROTEIN-RELATED"/>
    <property type="match status" value="1"/>
</dbReference>
<reference evidence="3" key="1">
    <citation type="journal article" date="2019" name="Int. J. Syst. Evol. Microbiol.">
        <title>The Global Catalogue of Microorganisms (GCM) 10K type strain sequencing project: providing services to taxonomists for standard genome sequencing and annotation.</title>
        <authorList>
            <consortium name="The Broad Institute Genomics Platform"/>
            <consortium name="The Broad Institute Genome Sequencing Center for Infectious Disease"/>
            <person name="Wu L."/>
            <person name="Ma J."/>
        </authorList>
    </citation>
    <scope>NUCLEOTIDE SEQUENCE [LARGE SCALE GENOMIC DNA]</scope>
    <source>
        <strain evidence="3">CCUG 55585</strain>
    </source>
</reference>
<accession>A0ABW2YG63</accession>
<dbReference type="RefSeq" id="WP_386826052.1">
    <property type="nucleotide sequence ID" value="NZ_JBHTIF010000005.1"/>
</dbReference>
<evidence type="ECO:0000256" key="1">
    <source>
        <dbReference type="SAM" id="Phobius"/>
    </source>
</evidence>
<keyword evidence="1" id="KW-0472">Membrane</keyword>
<dbReference type="Gene3D" id="3.40.390.10">
    <property type="entry name" value="Collagenase (Catalytic Domain)"/>
    <property type="match status" value="1"/>
</dbReference>
<comment type="caution">
    <text evidence="2">The sequence shown here is derived from an EMBL/GenBank/DDBJ whole genome shotgun (WGS) entry which is preliminary data.</text>
</comment>
<proteinExistence type="predicted"/>
<keyword evidence="3" id="KW-1185">Reference proteome</keyword>
<keyword evidence="1" id="KW-1133">Transmembrane helix</keyword>
<sequence length="527" mass="57972">MQALHRRHVVRRRTLERHAAVGRLRNTGTSIKEIHMQGKIKLLTLPFLVAALAAATTTAAFNDKPAVRASADTASAKAGGLLQGRLNVRYGDGRPGPGRTSKTVVRLIEDNGRIHLIDAASAKRAAGDLHLLANRRVAVSVAAIAQGKAADSAPLLTAEAIVPIDDLDADAAQGRAGDVSIAAVTGTKAWVTVMCRFKDNTSTPRPLSYFVDMYANTSGRLDHYWRNMSYGKINLTGSTASGWYTLPQNRAYYFPSTGEPRWDELRNNCLGAANPNVNYANFFGINMIFNGDMDGYAYGGTETLTYDGVTKNWGLTWNPPWAYRSNVVNDYEGINTLAHEMGHAFGMPHSDNMDGDGDTYDNAWDIMSGGYDEVFYDATYGRLPQNPIVYQRDLMGWFDAARVRNHTRLNATTTYTMDRASLQGSANVQMVKLIVPNSTTYYTIEVRKTAGPIYDSRLPGDSVIIHRVTDRARIVDARVPPHDYSNQETNMFKVGESYTTPEATGSRYRVEVLTATTAGFTVRVTNL</sequence>